<dbReference type="PANTHER" id="PTHR11008">
    <property type="entry name" value="PROTEIN TAKEOUT-LIKE PROTEIN"/>
    <property type="match status" value="1"/>
</dbReference>
<sequence>MKDIMQNGDSTLGIPVLDPFTADKLCHFGVLSNVKVVGLSTFEVNKADFSIITLMFNLDLYWPLITASADYSIDVNDNAKINGKGEVDVAVHDFRFQISINFKLKRGHIQIDEITNMYVGLKALDFYVTGLYKDDKKNAKLSKMIANEVPKLINENQDKIVNTSIKFITEMFNKLLSNVNLSDIINHNKLI</sequence>
<accession>A0A151IMT4</accession>
<keyword evidence="2" id="KW-1185">Reference proteome</keyword>
<dbReference type="InterPro" id="IPR038606">
    <property type="entry name" value="To_sf"/>
</dbReference>
<dbReference type="Gene3D" id="3.15.10.30">
    <property type="entry name" value="Haemolymph juvenile hormone binding protein"/>
    <property type="match status" value="1"/>
</dbReference>
<name>A0A151IMT4_9HYME</name>
<dbReference type="InterPro" id="IPR010562">
    <property type="entry name" value="Haemolymph_juvenile_hormone-bd"/>
</dbReference>
<organism evidence="1 2">
    <name type="scientific">Cyphomyrmex costatus</name>
    <dbReference type="NCBI Taxonomy" id="456900"/>
    <lineage>
        <taxon>Eukaryota</taxon>
        <taxon>Metazoa</taxon>
        <taxon>Ecdysozoa</taxon>
        <taxon>Arthropoda</taxon>
        <taxon>Hexapoda</taxon>
        <taxon>Insecta</taxon>
        <taxon>Pterygota</taxon>
        <taxon>Neoptera</taxon>
        <taxon>Endopterygota</taxon>
        <taxon>Hymenoptera</taxon>
        <taxon>Apocrita</taxon>
        <taxon>Aculeata</taxon>
        <taxon>Formicoidea</taxon>
        <taxon>Formicidae</taxon>
        <taxon>Myrmicinae</taxon>
        <taxon>Cyphomyrmex</taxon>
    </lineage>
</organism>
<dbReference type="AlphaFoldDB" id="A0A151IMT4"/>
<dbReference type="SMART" id="SM00700">
    <property type="entry name" value="JHBP"/>
    <property type="match status" value="1"/>
</dbReference>
<dbReference type="EMBL" id="KQ977019">
    <property type="protein sequence ID" value="KYN06265.1"/>
    <property type="molecule type" value="Genomic_DNA"/>
</dbReference>
<dbReference type="Proteomes" id="UP000078542">
    <property type="component" value="Unassembled WGS sequence"/>
</dbReference>
<proteinExistence type="predicted"/>
<evidence type="ECO:0008006" key="3">
    <source>
        <dbReference type="Google" id="ProtNLM"/>
    </source>
</evidence>
<dbReference type="GO" id="GO:0005615">
    <property type="term" value="C:extracellular space"/>
    <property type="evidence" value="ECO:0007669"/>
    <property type="project" value="TreeGrafter"/>
</dbReference>
<dbReference type="Pfam" id="PF06585">
    <property type="entry name" value="JHBP"/>
    <property type="match status" value="1"/>
</dbReference>
<protein>
    <recommendedName>
        <fullName evidence="3">Protein takeout</fullName>
    </recommendedName>
</protein>
<gene>
    <name evidence="1" type="ORF">ALC62_02757</name>
</gene>
<dbReference type="PANTHER" id="PTHR11008:SF29">
    <property type="entry name" value="IP17226P"/>
    <property type="match status" value="1"/>
</dbReference>
<evidence type="ECO:0000313" key="1">
    <source>
        <dbReference type="EMBL" id="KYN06265.1"/>
    </source>
</evidence>
<evidence type="ECO:0000313" key="2">
    <source>
        <dbReference type="Proteomes" id="UP000078542"/>
    </source>
</evidence>
<reference evidence="1 2" key="1">
    <citation type="submission" date="2016-03" db="EMBL/GenBank/DDBJ databases">
        <title>Cyphomyrmex costatus WGS genome.</title>
        <authorList>
            <person name="Nygaard S."/>
            <person name="Hu H."/>
            <person name="Boomsma J."/>
            <person name="Zhang G."/>
        </authorList>
    </citation>
    <scope>NUCLEOTIDE SEQUENCE [LARGE SCALE GENOMIC DNA]</scope>
    <source>
        <strain evidence="1">MS0001</strain>
        <tissue evidence="1">Whole body</tissue>
    </source>
</reference>